<evidence type="ECO:0000259" key="1">
    <source>
        <dbReference type="Pfam" id="PF05685"/>
    </source>
</evidence>
<keyword evidence="2" id="KW-0540">Nuclease</keyword>
<dbReference type="InterPro" id="IPR008538">
    <property type="entry name" value="Uma2"/>
</dbReference>
<dbReference type="SUPFAM" id="SSF52980">
    <property type="entry name" value="Restriction endonuclease-like"/>
    <property type="match status" value="1"/>
</dbReference>
<comment type="caution">
    <text evidence="2">The sequence shown here is derived from an EMBL/GenBank/DDBJ whole genome shotgun (WGS) entry which is preliminary data.</text>
</comment>
<name>A0A841FXP3_9ACTN</name>
<reference evidence="2 3" key="1">
    <citation type="submission" date="2020-08" db="EMBL/GenBank/DDBJ databases">
        <title>Genomic Encyclopedia of Type Strains, Phase IV (KMG-IV): sequencing the most valuable type-strain genomes for metagenomic binning, comparative biology and taxonomic classification.</title>
        <authorList>
            <person name="Goeker M."/>
        </authorList>
    </citation>
    <scope>NUCLEOTIDE SEQUENCE [LARGE SCALE GENOMIC DNA]</scope>
    <source>
        <strain evidence="2 3">YIM 65646</strain>
    </source>
</reference>
<dbReference type="CDD" id="cd06260">
    <property type="entry name" value="DUF820-like"/>
    <property type="match status" value="1"/>
</dbReference>
<proteinExistence type="predicted"/>
<gene>
    <name evidence="2" type="ORF">HNR73_006371</name>
</gene>
<dbReference type="Gene3D" id="3.90.1570.10">
    <property type="entry name" value="tt1808, chain A"/>
    <property type="match status" value="1"/>
</dbReference>
<dbReference type="Pfam" id="PF05685">
    <property type="entry name" value="Uma2"/>
    <property type="match status" value="1"/>
</dbReference>
<dbReference type="InterPro" id="IPR011335">
    <property type="entry name" value="Restrct_endonuc-II-like"/>
</dbReference>
<dbReference type="Proteomes" id="UP000548476">
    <property type="component" value="Unassembled WGS sequence"/>
</dbReference>
<dbReference type="RefSeq" id="WP_184791275.1">
    <property type="nucleotide sequence ID" value="NZ_BONT01000012.1"/>
</dbReference>
<dbReference type="PANTHER" id="PTHR35400">
    <property type="entry name" value="SLR1083 PROTEIN"/>
    <property type="match status" value="1"/>
</dbReference>
<keyword evidence="2" id="KW-0255">Endonuclease</keyword>
<dbReference type="InterPro" id="IPR012296">
    <property type="entry name" value="Nuclease_put_TT1808"/>
</dbReference>
<protein>
    <submittedName>
        <fullName evidence="2">Uma2 family endonuclease</fullName>
    </submittedName>
</protein>
<evidence type="ECO:0000313" key="3">
    <source>
        <dbReference type="Proteomes" id="UP000548476"/>
    </source>
</evidence>
<evidence type="ECO:0000313" key="2">
    <source>
        <dbReference type="EMBL" id="MBB6038488.1"/>
    </source>
</evidence>
<dbReference type="EMBL" id="JACHGT010000016">
    <property type="protein sequence ID" value="MBB6038488.1"/>
    <property type="molecule type" value="Genomic_DNA"/>
</dbReference>
<dbReference type="GO" id="GO:0004519">
    <property type="term" value="F:endonuclease activity"/>
    <property type="evidence" value="ECO:0007669"/>
    <property type="project" value="UniProtKB-KW"/>
</dbReference>
<keyword evidence="3" id="KW-1185">Reference proteome</keyword>
<keyword evidence="2" id="KW-0378">Hydrolase</keyword>
<dbReference type="AlphaFoldDB" id="A0A841FXP3"/>
<organism evidence="2 3">
    <name type="scientific">Phytomonospora endophytica</name>
    <dbReference type="NCBI Taxonomy" id="714109"/>
    <lineage>
        <taxon>Bacteria</taxon>
        <taxon>Bacillati</taxon>
        <taxon>Actinomycetota</taxon>
        <taxon>Actinomycetes</taxon>
        <taxon>Micromonosporales</taxon>
        <taxon>Micromonosporaceae</taxon>
        <taxon>Phytomonospora</taxon>
    </lineage>
</organism>
<sequence>MAYPLPAEYRNAHGITEDEGEAAIYYITRNWTRDDLDHLPSGNRYEILDGRLLVTPPASEDHQNWAKWLFRYLDRVAPESWRVQWDIGLDFGPNRCFVPDLLVLSPETPNASKQYNAIVPALVVEVESRSTAGVDRVDKTLAYAKAGIPGYWRAERNGRITVGRLDSGEYAESVHEPDEPFTVEIPYPVTIPARPSDPR</sequence>
<feature type="domain" description="Putative restriction endonuclease" evidence="1">
    <location>
        <begin position="35"/>
        <end position="182"/>
    </location>
</feature>
<accession>A0A841FXP3</accession>
<dbReference type="PANTHER" id="PTHR35400:SF3">
    <property type="entry name" value="SLL1072 PROTEIN"/>
    <property type="match status" value="1"/>
</dbReference>